<sequence>MKSAALEIFASAAIITGSFPPHSRTTGVIVLAHVAATTFAVFVDPVNASLLTPLSHSARPVSAMPVTT</sequence>
<dbReference type="AlphaFoldDB" id="A0A6J7T4L6"/>
<dbReference type="EMBL" id="CAFABI010000077">
    <property type="protein sequence ID" value="CAB4829461.1"/>
    <property type="molecule type" value="Genomic_DNA"/>
</dbReference>
<evidence type="ECO:0000313" key="1">
    <source>
        <dbReference type="EMBL" id="CAB4829461.1"/>
    </source>
</evidence>
<gene>
    <name evidence="1" type="ORF">UFOPK3197_00769</name>
    <name evidence="2" type="ORF">UFOPK4265_00390</name>
</gene>
<protein>
    <submittedName>
        <fullName evidence="2">Unannotated protein</fullName>
    </submittedName>
</protein>
<reference evidence="2" key="1">
    <citation type="submission" date="2020-05" db="EMBL/GenBank/DDBJ databases">
        <authorList>
            <person name="Chiriac C."/>
            <person name="Salcher M."/>
            <person name="Ghai R."/>
            <person name="Kavagutti S V."/>
        </authorList>
    </citation>
    <scope>NUCLEOTIDE SEQUENCE</scope>
</reference>
<name>A0A6J7T4L6_9ZZZZ</name>
<organism evidence="2">
    <name type="scientific">freshwater metagenome</name>
    <dbReference type="NCBI Taxonomy" id="449393"/>
    <lineage>
        <taxon>unclassified sequences</taxon>
        <taxon>metagenomes</taxon>
        <taxon>ecological metagenomes</taxon>
    </lineage>
</organism>
<accession>A0A6J7T4L6</accession>
<dbReference type="EMBL" id="CAFBQK010000032">
    <property type="protein sequence ID" value="CAB5048323.1"/>
    <property type="molecule type" value="Genomic_DNA"/>
</dbReference>
<evidence type="ECO:0000313" key="2">
    <source>
        <dbReference type="EMBL" id="CAB5048323.1"/>
    </source>
</evidence>
<proteinExistence type="predicted"/>